<dbReference type="SUPFAM" id="SSF51905">
    <property type="entry name" value="FAD/NAD(P)-binding domain"/>
    <property type="match status" value="1"/>
</dbReference>
<dbReference type="GO" id="GO:0016491">
    <property type="term" value="F:oxidoreductase activity"/>
    <property type="evidence" value="ECO:0007669"/>
    <property type="project" value="UniProtKB-KW"/>
</dbReference>
<dbReference type="PANTHER" id="PTHR43476:SF5">
    <property type="entry name" value="FAD-DEPENDENT MONOOXYGENASE"/>
    <property type="match status" value="1"/>
</dbReference>
<dbReference type="Gene3D" id="3.50.50.60">
    <property type="entry name" value="FAD/NAD(P)-binding domain"/>
    <property type="match status" value="1"/>
</dbReference>
<organism evidence="3 4">
    <name type="scientific">Kocuria palustris PEL</name>
    <dbReference type="NCBI Taxonomy" id="1236550"/>
    <lineage>
        <taxon>Bacteria</taxon>
        <taxon>Bacillati</taxon>
        <taxon>Actinomycetota</taxon>
        <taxon>Actinomycetes</taxon>
        <taxon>Micrococcales</taxon>
        <taxon>Micrococcaceae</taxon>
        <taxon>Kocuria</taxon>
    </lineage>
</organism>
<dbReference type="Gene3D" id="3.30.9.10">
    <property type="entry name" value="D-Amino Acid Oxidase, subunit A, domain 2"/>
    <property type="match status" value="1"/>
</dbReference>
<dbReference type="InterPro" id="IPR036188">
    <property type="entry name" value="FAD/NAD-bd_sf"/>
</dbReference>
<accession>M2YGX1</accession>
<evidence type="ECO:0000259" key="2">
    <source>
        <dbReference type="Pfam" id="PF01494"/>
    </source>
</evidence>
<keyword evidence="4" id="KW-1185">Reference proteome</keyword>
<dbReference type="RefSeq" id="WP_006213522.1">
    <property type="nucleotide sequence ID" value="NZ_ANHZ02000002.1"/>
</dbReference>
<dbReference type="InterPro" id="IPR002938">
    <property type="entry name" value="FAD-bd"/>
</dbReference>
<protein>
    <submittedName>
        <fullName evidence="3">p-hydroxybenzoate hydroxylase</fullName>
    </submittedName>
</protein>
<dbReference type="PRINTS" id="PR00420">
    <property type="entry name" value="RNGMNOXGNASE"/>
</dbReference>
<dbReference type="PANTHER" id="PTHR43476">
    <property type="entry name" value="3-(3-HYDROXY-PHENYL)PROPIONATE/3-HYDROXYCINNAMIC ACID HYDROXYLASE"/>
    <property type="match status" value="1"/>
</dbReference>
<dbReference type="Pfam" id="PF01494">
    <property type="entry name" value="FAD_binding_3"/>
    <property type="match status" value="1"/>
</dbReference>
<proteinExistence type="predicted"/>
<dbReference type="GO" id="GO:0071949">
    <property type="term" value="F:FAD binding"/>
    <property type="evidence" value="ECO:0007669"/>
    <property type="project" value="InterPro"/>
</dbReference>
<dbReference type="AlphaFoldDB" id="M2YGX1"/>
<dbReference type="SUPFAM" id="SSF54373">
    <property type="entry name" value="FAD-linked reductases, C-terminal domain"/>
    <property type="match status" value="1"/>
</dbReference>
<dbReference type="InterPro" id="IPR050631">
    <property type="entry name" value="PheA/TfdB_FAD_monoxygenase"/>
</dbReference>
<feature type="domain" description="FAD-binding" evidence="2">
    <location>
        <begin position="16"/>
        <end position="356"/>
    </location>
</feature>
<name>M2YGX1_9MICC</name>
<dbReference type="EMBL" id="ANHZ02000002">
    <property type="protein sequence ID" value="EME37764.1"/>
    <property type="molecule type" value="Genomic_DNA"/>
</dbReference>
<evidence type="ECO:0000256" key="1">
    <source>
        <dbReference type="ARBA" id="ARBA00023002"/>
    </source>
</evidence>
<dbReference type="Proteomes" id="UP000009877">
    <property type="component" value="Unassembled WGS sequence"/>
</dbReference>
<dbReference type="NCBIfam" id="NF006091">
    <property type="entry name" value="PRK08243.1"/>
    <property type="match status" value="1"/>
</dbReference>
<dbReference type="STRING" id="71999.KPaMU14_09985"/>
<evidence type="ECO:0000313" key="3">
    <source>
        <dbReference type="EMBL" id="EME37764.1"/>
    </source>
</evidence>
<sequence>MSQNPAQPASAAPLLETQVAIVGAGPAGLMLAHLLRREGLETIVIEKRDPETIRATHRAGILEAGTVDMLVDSGVDGRVLTEGHEHEGTSLRFEGRSHHIDFQEAVGRSVRLYPQNEVFWDLKEASERDGGTVFWSVDDVAVHDVESDRPGVTFVDAEGAAREIRCRILVGADGSRSVCRKAIPEDVRTDHFTEYPFAWFGILCQAPPSHHELIYTRSESGFALISQRSDDVQRMYFQCDPTEDPDDWSDEQIWARLQECVSGPDGFRLQEGPIIDKTVLPFRSYVCEPLRHGSLVLVGDAGHTVPPTGAKGLNLAFCDVRVLAPALVALLRDGDERPLAGYSGAALERVWKAQNFSYWVTRMLHSSSEDSEFDSRRQLGELHAITDSPYGRAYFADSYTGWQA</sequence>
<comment type="caution">
    <text evidence="3">The sequence shown here is derived from an EMBL/GenBank/DDBJ whole genome shotgun (WGS) entry which is preliminary data.</text>
</comment>
<reference evidence="3 4" key="1">
    <citation type="journal article" date="2014" name="Genome Announc.">
        <title>Draft Genome Sequence of Kocuria palustris PEL.</title>
        <authorList>
            <person name="Sharma G."/>
            <person name="Khatri I."/>
            <person name="Subramanian S."/>
        </authorList>
    </citation>
    <scope>NUCLEOTIDE SEQUENCE [LARGE SCALE GENOMIC DNA]</scope>
    <source>
        <strain evidence="3 4">PEL</strain>
    </source>
</reference>
<keyword evidence="1" id="KW-0560">Oxidoreductase</keyword>
<gene>
    <name evidence="3" type="ORF">C884_01138</name>
</gene>
<evidence type="ECO:0000313" key="4">
    <source>
        <dbReference type="Proteomes" id="UP000009877"/>
    </source>
</evidence>